<comment type="caution">
    <text evidence="1">The sequence shown here is derived from an EMBL/GenBank/DDBJ whole genome shotgun (WGS) entry which is preliminary data.</text>
</comment>
<reference evidence="1 2" key="1">
    <citation type="journal article" name="Sci. Rep.">
        <title>Telomere-to-telomere assembled and centromere annotated genomes of the two main subspecies of the button mushroom Agaricus bisporus reveal especially polymorphic chromosome ends.</title>
        <authorList>
            <person name="Sonnenberg A.S.M."/>
            <person name="Sedaghat-Telgerd N."/>
            <person name="Lavrijssen B."/>
            <person name="Ohm R.A."/>
            <person name="Hendrickx P.M."/>
            <person name="Scholtmeijer K."/>
            <person name="Baars J.J.P."/>
            <person name="van Peer A."/>
        </authorList>
    </citation>
    <scope>NUCLEOTIDE SEQUENCE [LARGE SCALE GENOMIC DNA]</scope>
    <source>
        <strain evidence="1 2">H119_p4</strain>
    </source>
</reference>
<proteinExistence type="predicted"/>
<evidence type="ECO:0000313" key="1">
    <source>
        <dbReference type="EMBL" id="KAF7760136.1"/>
    </source>
</evidence>
<protein>
    <submittedName>
        <fullName evidence="1">Uncharacterized protein</fullName>
    </submittedName>
</protein>
<organism evidence="1 2">
    <name type="scientific">Agaricus bisporus var. burnettii</name>
    <dbReference type="NCBI Taxonomy" id="192524"/>
    <lineage>
        <taxon>Eukaryota</taxon>
        <taxon>Fungi</taxon>
        <taxon>Dikarya</taxon>
        <taxon>Basidiomycota</taxon>
        <taxon>Agaricomycotina</taxon>
        <taxon>Agaricomycetes</taxon>
        <taxon>Agaricomycetidae</taxon>
        <taxon>Agaricales</taxon>
        <taxon>Agaricineae</taxon>
        <taxon>Agaricaceae</taxon>
        <taxon>Agaricus</taxon>
    </lineage>
</organism>
<dbReference type="AlphaFoldDB" id="A0A8H7EVJ7"/>
<dbReference type="EMBL" id="JABXXO010000015">
    <property type="protein sequence ID" value="KAF7760136.1"/>
    <property type="molecule type" value="Genomic_DNA"/>
</dbReference>
<sequence>MPDSGVDIFEPFIHSLRLETLVLFRNIGEPFRSAFTPHIFNFRHLKSLEVDDWSIIQHLAKHEDVLAIQSLTIHFLSDSRILPDLFSRTPELSQLHIYRMELVEPITFSNSILPKLSFFDGPPVLARSLVQMRPIKKIWLLGSLSKSVDRFPSSLPLLGHDFWTVLGRSTAPVQEIIMPRHLYDTGSLHKYLPNVSILRVCWCLGNWLYEMVNSKEDLVSEVKAFCEKWPPNPSVHQIVFEFSPCADEEIFFYDLKSQHAMLCNDISPRFPNVEQVNFTSVVNWRRSSLDQTWRANIPKVKRDYFYEKAVDDQENLVDYDKCFAAVFDGNSG</sequence>
<dbReference type="Proteomes" id="UP000629468">
    <property type="component" value="Unassembled WGS sequence"/>
</dbReference>
<name>A0A8H7EVJ7_AGABI</name>
<evidence type="ECO:0000313" key="2">
    <source>
        <dbReference type="Proteomes" id="UP000629468"/>
    </source>
</evidence>
<accession>A0A8H7EVJ7</accession>
<gene>
    <name evidence="1" type="ORF">Agabi119p4_10812</name>
</gene>